<dbReference type="Pfam" id="PF00550">
    <property type="entry name" value="PP-binding"/>
    <property type="match status" value="1"/>
</dbReference>
<comment type="cofactor">
    <cofactor evidence="1">
        <name>pantetheine 4'-phosphate</name>
        <dbReference type="ChEBI" id="CHEBI:47942"/>
    </cofactor>
</comment>
<dbReference type="PANTHER" id="PTHR45398:SF1">
    <property type="entry name" value="ENZYME, PUTATIVE (JCVI)-RELATED"/>
    <property type="match status" value="1"/>
</dbReference>
<evidence type="ECO:0000256" key="2">
    <source>
        <dbReference type="ARBA" id="ARBA00022450"/>
    </source>
</evidence>
<dbReference type="SUPFAM" id="SSF47336">
    <property type="entry name" value="ACP-like"/>
    <property type="match status" value="1"/>
</dbReference>
<dbReference type="InterPro" id="IPR001242">
    <property type="entry name" value="Condensation_dom"/>
</dbReference>
<name>A0A1L0ABN8_9GAMM</name>
<dbReference type="GO" id="GO:0003824">
    <property type="term" value="F:catalytic activity"/>
    <property type="evidence" value="ECO:0007669"/>
    <property type="project" value="InterPro"/>
</dbReference>
<dbReference type="Gene3D" id="3.30.559.30">
    <property type="entry name" value="Nonribosomal peptide synthetase, condensation domain"/>
    <property type="match status" value="1"/>
</dbReference>
<dbReference type="PROSITE" id="PS50075">
    <property type="entry name" value="CARRIER"/>
    <property type="match status" value="1"/>
</dbReference>
<evidence type="ECO:0000313" key="6">
    <source>
        <dbReference type="Proteomes" id="UP000183794"/>
    </source>
</evidence>
<gene>
    <name evidence="5" type="ORF">NVI5450_0339</name>
</gene>
<dbReference type="Gene3D" id="3.40.50.1820">
    <property type="entry name" value="alpha/beta hydrolase"/>
    <property type="match status" value="1"/>
</dbReference>
<dbReference type="Pfam" id="PF00975">
    <property type="entry name" value="Thioesterase"/>
    <property type="match status" value="1"/>
</dbReference>
<dbReference type="Pfam" id="PF00668">
    <property type="entry name" value="Condensation"/>
    <property type="match status" value="1"/>
</dbReference>
<dbReference type="InterPro" id="IPR029058">
    <property type="entry name" value="AB_hydrolase_fold"/>
</dbReference>
<organism evidence="5 6">
    <name type="scientific">Moritella viscosa</name>
    <dbReference type="NCBI Taxonomy" id="80854"/>
    <lineage>
        <taxon>Bacteria</taxon>
        <taxon>Pseudomonadati</taxon>
        <taxon>Pseudomonadota</taxon>
        <taxon>Gammaproteobacteria</taxon>
        <taxon>Alteromonadales</taxon>
        <taxon>Moritellaceae</taxon>
        <taxon>Moritella</taxon>
    </lineage>
</organism>
<dbReference type="Gene3D" id="1.10.1200.10">
    <property type="entry name" value="ACP-like"/>
    <property type="match status" value="1"/>
</dbReference>
<keyword evidence="3" id="KW-0597">Phosphoprotein</keyword>
<dbReference type="Gene3D" id="3.30.559.10">
    <property type="entry name" value="Chloramphenicol acetyltransferase-like domain"/>
    <property type="match status" value="1"/>
</dbReference>
<evidence type="ECO:0000313" key="5">
    <source>
        <dbReference type="EMBL" id="SGY84035.1"/>
    </source>
</evidence>
<dbReference type="InterPro" id="IPR006162">
    <property type="entry name" value="Ppantetheine_attach_site"/>
</dbReference>
<accession>A0A1L0ABN8</accession>
<dbReference type="InterPro" id="IPR001031">
    <property type="entry name" value="Thioesterase"/>
</dbReference>
<evidence type="ECO:0000256" key="3">
    <source>
        <dbReference type="ARBA" id="ARBA00022553"/>
    </source>
</evidence>
<evidence type="ECO:0000256" key="1">
    <source>
        <dbReference type="ARBA" id="ARBA00001957"/>
    </source>
</evidence>
<dbReference type="Proteomes" id="UP000183794">
    <property type="component" value="Unassembled WGS sequence"/>
</dbReference>
<protein>
    <submittedName>
        <fullName evidence="5">Bacitracin synthetase 1</fullName>
    </submittedName>
</protein>
<dbReference type="EMBL" id="FPLD01000011">
    <property type="protein sequence ID" value="SGY84035.1"/>
    <property type="molecule type" value="Genomic_DNA"/>
</dbReference>
<dbReference type="InterPro" id="IPR023213">
    <property type="entry name" value="CAT-like_dom_sf"/>
</dbReference>
<reference evidence="5 6" key="1">
    <citation type="submission" date="2016-11" db="EMBL/GenBank/DDBJ databases">
        <authorList>
            <person name="Jaros S."/>
            <person name="Januszkiewicz K."/>
            <person name="Wedrychowicz H."/>
        </authorList>
    </citation>
    <scope>NUCLEOTIDE SEQUENCE [LARGE SCALE GENOMIC DNA]</scope>
    <source>
        <strain evidence="5">NVI 5450</strain>
    </source>
</reference>
<feature type="domain" description="Carrier" evidence="4">
    <location>
        <begin position="1"/>
        <end position="59"/>
    </location>
</feature>
<dbReference type="PANTHER" id="PTHR45398">
    <property type="match status" value="1"/>
</dbReference>
<dbReference type="SUPFAM" id="SSF52777">
    <property type="entry name" value="CoA-dependent acyltransferases"/>
    <property type="match status" value="2"/>
</dbReference>
<proteinExistence type="predicted"/>
<dbReference type="InterPro" id="IPR036736">
    <property type="entry name" value="ACP-like_sf"/>
</dbReference>
<dbReference type="AlphaFoldDB" id="A0A1L0ABN8"/>
<evidence type="ECO:0000259" key="4">
    <source>
        <dbReference type="PROSITE" id="PS50075"/>
    </source>
</evidence>
<dbReference type="SUPFAM" id="SSF53474">
    <property type="entry name" value="alpha/beta-Hydrolases"/>
    <property type="match status" value="1"/>
</dbReference>
<sequence length="762" mass="85617">MLGVELVGRESNFFALGGDSILALQLVSHVRQAGLLLTPKDIFEQPVLKQLAALLQEITEQKAQLLPTSEFALMPIQQHFFSQQPAEPSHWNQHVCVELKQDMNVDALAKSLHSVVAHHPALRLKFSHGNKGWVQQYTDVISSDLLWNCKIDDDAEFSVLALELQQSLNIYKGDLLRAALIKQPQKADRLLLVIHHLAIDGFSWRILFDDLWSAYQQLSTMQEIQLPAVSANYNQVIEQLNIWTRTLDMQQQREYWFAQGSSSSLPLPIYKNRRTVSVKLGIEDTQILLRKTVGQLNVPTPNLLITSLVQTLASVDKPDLHLYLEGHGREESVFGALDLSRTMGWMTSLYPIKLSWSAYAETCLESITQRLNEAQQDGGIGYGAVMSYESSKISVNADITFNYLGQYVDNGFSHWCKPIVAGGPPQSDLNPMLTPLVINAQITEGQLSLDWEYAHTHHTENEVTQWANDFVVNLQKWLGRIGNNTEIKADLRLLEPLNQPCGTEPAIFCIHPVTGRTTGYQLLAERLAGKRHLIGIQSRSFIDDGWFDASLSAMAESYYQTIKSVQNEGPYYLLGWSLGGALCLEVAAKLEANKQDVAFIGLLDCYVPGFEVADDQWDSPKAQQKLMEHLSLLLSPLSQYQSQQCLKLLNESSPELWPSQFDMWLSTMPVSRHMAENAQQVLFSWAIEQHMRAICAGYQLASVDRKVESWWAANPEGRAQQLSSGLESINSLESKKIVNSDHLGIVRNEGVISDLTVRLLNQ</sequence>
<dbReference type="PROSITE" id="PS00012">
    <property type="entry name" value="PHOSPHOPANTETHEINE"/>
    <property type="match status" value="1"/>
</dbReference>
<keyword evidence="2" id="KW-0596">Phosphopantetheine</keyword>
<dbReference type="InterPro" id="IPR009081">
    <property type="entry name" value="PP-bd_ACP"/>
</dbReference>